<keyword evidence="2" id="KW-0378">Hydrolase</keyword>
<feature type="active site" description="Nucleophile" evidence="2">
    <location>
        <position position="148"/>
    </location>
</feature>
<sequence>MAAAFIGKLSARSTVSTLALLTTRNSRAPALSTLEFPVTIYIPTAMPAPQPELLQPEQFTRHPQVLEALEKLHDYIALKTLETGGWRVSDIGGGPAYTPDPQRPERSYALQYVDLVMEGGGMLGIALVGYVYALEQVGIRFLRLGGTSAGSINALLMAVAAPRQEPSTTWIIEQLANQNFYDFVDGDDDARDFTADLLKPTQTGRGIWGWLNRTASKAGLISDGLQIVDNIRDDFGLHRGEVFKAWLARLLNQRGVNTIERLVTLRAQVPATGLHRTHTADNAPAQTPYTPEDLCRVAIVAADITTQTKVVFPEMAPLYWGDWRHVHPAELVRASMSIPLFFQPYQIRHMPGYNLPPVQAKSYTDAWAALGYTGPIPESVMFMDGGIMSNFPIDLFHDNTQVPAAPTFGIKLGIDRGMARATRNLPGVLAAMFDAARTQYDFDFIHRNSDYRHLVHCLNVDGFNWLDFNMPNRDKVNLFLVGVRGAVEFLTKFDWEAYKKLRKAKVDVVQQSRAMDDSKTRLPEPRPTDLTWPCVMPTYMKPAIAAQQLPAVGHAV</sequence>
<dbReference type="EMBL" id="SRMB01000002">
    <property type="protein sequence ID" value="TGE27513.1"/>
    <property type="molecule type" value="Genomic_DNA"/>
</dbReference>
<feature type="short sequence motif" description="DGA/G" evidence="2">
    <location>
        <begin position="384"/>
        <end position="386"/>
    </location>
</feature>
<evidence type="ECO:0000313" key="5">
    <source>
        <dbReference type="Proteomes" id="UP000298471"/>
    </source>
</evidence>
<protein>
    <recommendedName>
        <fullName evidence="3">PNPLA domain-containing protein</fullName>
    </recommendedName>
</protein>
<dbReference type="Proteomes" id="UP000298471">
    <property type="component" value="Unassembled WGS sequence"/>
</dbReference>
<dbReference type="OrthoDB" id="9770965at2"/>
<dbReference type="Pfam" id="PF01734">
    <property type="entry name" value="Patatin"/>
    <property type="match status" value="1"/>
</dbReference>
<keyword evidence="5" id="KW-1185">Reference proteome</keyword>
<accession>A0A4Z0QEA1</accession>
<evidence type="ECO:0000256" key="1">
    <source>
        <dbReference type="ARBA" id="ARBA00023098"/>
    </source>
</evidence>
<dbReference type="GO" id="GO:0016787">
    <property type="term" value="F:hydrolase activity"/>
    <property type="evidence" value="ECO:0007669"/>
    <property type="project" value="UniProtKB-UniRule"/>
</dbReference>
<feature type="domain" description="PNPLA" evidence="3">
    <location>
        <begin position="115"/>
        <end position="397"/>
    </location>
</feature>
<proteinExistence type="predicted"/>
<name>A0A4Z0QEA1_9BACT</name>
<organism evidence="4 5">
    <name type="scientific">Hymenobacter metallicola</name>
    <dbReference type="NCBI Taxonomy" id="2563114"/>
    <lineage>
        <taxon>Bacteria</taxon>
        <taxon>Pseudomonadati</taxon>
        <taxon>Bacteroidota</taxon>
        <taxon>Cytophagia</taxon>
        <taxon>Cytophagales</taxon>
        <taxon>Hymenobacteraceae</taxon>
        <taxon>Hymenobacter</taxon>
    </lineage>
</organism>
<gene>
    <name evidence="4" type="ORF">E5K02_14155</name>
</gene>
<dbReference type="InterPro" id="IPR016035">
    <property type="entry name" value="Acyl_Trfase/lysoPLipase"/>
</dbReference>
<dbReference type="PROSITE" id="PS51635">
    <property type="entry name" value="PNPLA"/>
    <property type="match status" value="1"/>
</dbReference>
<dbReference type="InterPro" id="IPR002641">
    <property type="entry name" value="PNPLA_dom"/>
</dbReference>
<feature type="active site" description="Proton acceptor" evidence="2">
    <location>
        <position position="384"/>
    </location>
</feature>
<evidence type="ECO:0000313" key="4">
    <source>
        <dbReference type="EMBL" id="TGE27513.1"/>
    </source>
</evidence>
<feature type="short sequence motif" description="GXSXG" evidence="2">
    <location>
        <begin position="146"/>
        <end position="150"/>
    </location>
</feature>
<feature type="short sequence motif" description="GXGXXG" evidence="2">
    <location>
        <begin position="119"/>
        <end position="124"/>
    </location>
</feature>
<keyword evidence="2" id="KW-0442">Lipid degradation</keyword>
<dbReference type="AlphaFoldDB" id="A0A4Z0QEA1"/>
<dbReference type="GO" id="GO:0016042">
    <property type="term" value="P:lipid catabolic process"/>
    <property type="evidence" value="ECO:0007669"/>
    <property type="project" value="UniProtKB-UniRule"/>
</dbReference>
<dbReference type="SUPFAM" id="SSF52151">
    <property type="entry name" value="FabD/lysophospholipase-like"/>
    <property type="match status" value="1"/>
</dbReference>
<dbReference type="Gene3D" id="3.40.1090.10">
    <property type="entry name" value="Cytosolic phospholipase A2 catalytic domain"/>
    <property type="match status" value="1"/>
</dbReference>
<keyword evidence="1 2" id="KW-0443">Lipid metabolism</keyword>
<dbReference type="InterPro" id="IPR052580">
    <property type="entry name" value="Lipid_Hydrolase"/>
</dbReference>
<reference evidence="4 5" key="1">
    <citation type="submission" date="2019-04" db="EMBL/GenBank/DDBJ databases">
        <authorList>
            <person name="Feng G."/>
            <person name="Zhang J."/>
            <person name="Zhu H."/>
        </authorList>
    </citation>
    <scope>NUCLEOTIDE SEQUENCE [LARGE SCALE GENOMIC DNA]</scope>
    <source>
        <strain evidence="4 5">9PBR-1</strain>
    </source>
</reference>
<evidence type="ECO:0000259" key="3">
    <source>
        <dbReference type="PROSITE" id="PS51635"/>
    </source>
</evidence>
<comment type="caution">
    <text evidence="4">The sequence shown here is derived from an EMBL/GenBank/DDBJ whole genome shotgun (WGS) entry which is preliminary data.</text>
</comment>
<dbReference type="PANTHER" id="PTHR46394">
    <property type="entry name" value="ANNEXIN"/>
    <property type="match status" value="1"/>
</dbReference>
<dbReference type="PANTHER" id="PTHR46394:SF1">
    <property type="entry name" value="PNPLA DOMAIN-CONTAINING PROTEIN"/>
    <property type="match status" value="1"/>
</dbReference>
<evidence type="ECO:0000256" key="2">
    <source>
        <dbReference type="PROSITE-ProRule" id="PRU01161"/>
    </source>
</evidence>